<accession>A0A7G6SXR4</accession>
<proteinExistence type="predicted"/>
<feature type="transmembrane region" description="Helical" evidence="1">
    <location>
        <begin position="87"/>
        <end position="105"/>
    </location>
</feature>
<dbReference type="Proteomes" id="UP000515465">
    <property type="component" value="Chromosome"/>
</dbReference>
<feature type="transmembrane region" description="Helical" evidence="1">
    <location>
        <begin position="166"/>
        <end position="183"/>
    </location>
</feature>
<gene>
    <name evidence="2" type="ORF">HB778_23935</name>
</gene>
<feature type="transmembrane region" description="Helical" evidence="1">
    <location>
        <begin position="315"/>
        <end position="338"/>
    </location>
</feature>
<name>A0A7G6SXR4_9HYPH</name>
<dbReference type="EMBL" id="CP050296">
    <property type="protein sequence ID" value="QND59296.1"/>
    <property type="molecule type" value="Genomic_DNA"/>
</dbReference>
<feature type="transmembrane region" description="Helical" evidence="1">
    <location>
        <begin position="406"/>
        <end position="426"/>
    </location>
</feature>
<feature type="transmembrane region" description="Helical" evidence="1">
    <location>
        <begin position="190"/>
        <end position="206"/>
    </location>
</feature>
<keyword evidence="1" id="KW-0472">Membrane</keyword>
<keyword evidence="1" id="KW-1133">Transmembrane helix</keyword>
<feature type="transmembrane region" description="Helical" evidence="1">
    <location>
        <begin position="350"/>
        <end position="370"/>
    </location>
</feature>
<feature type="transmembrane region" description="Helical" evidence="1">
    <location>
        <begin position="212"/>
        <end position="229"/>
    </location>
</feature>
<reference evidence="3" key="1">
    <citation type="journal article" date="2020" name="Mol. Plant Microbe">
        <title>Rhizobial microsymbionts of the narrowly endemic Oxytropis species growing in Kamchatka are characterized by significant genetic diversity and possess a set of genes that are associated with T3SS and T6SS secretion systems and can affect the development of symbiosis.</title>
        <authorList>
            <person name="Safronova V."/>
            <person name="Guro P."/>
            <person name="Sazanova A."/>
            <person name="Kuznetsova I."/>
            <person name="Belimov A."/>
            <person name="Yakubov V."/>
            <person name="Chirak E."/>
            <person name="Afonin A."/>
            <person name="Gogolev Y."/>
            <person name="Andronov E."/>
            <person name="Tikhonovich I."/>
        </authorList>
    </citation>
    <scope>NUCLEOTIDE SEQUENCE [LARGE SCALE GENOMIC DNA]</scope>
    <source>
        <strain evidence="3">583</strain>
    </source>
</reference>
<keyword evidence="1" id="KW-0812">Transmembrane</keyword>
<organism evidence="2 3">
    <name type="scientific">Mesorhizobium huakuii</name>
    <dbReference type="NCBI Taxonomy" id="28104"/>
    <lineage>
        <taxon>Bacteria</taxon>
        <taxon>Pseudomonadati</taxon>
        <taxon>Pseudomonadota</taxon>
        <taxon>Alphaproteobacteria</taxon>
        <taxon>Hyphomicrobiales</taxon>
        <taxon>Phyllobacteriaceae</taxon>
        <taxon>Mesorhizobium</taxon>
    </lineage>
</organism>
<evidence type="ECO:0000313" key="3">
    <source>
        <dbReference type="Proteomes" id="UP000515465"/>
    </source>
</evidence>
<protein>
    <recommendedName>
        <fullName evidence="4">Glycosyltransferase RgtA/B/C/D-like domain-containing protein</fullName>
    </recommendedName>
</protein>
<evidence type="ECO:0000313" key="2">
    <source>
        <dbReference type="EMBL" id="QND59296.1"/>
    </source>
</evidence>
<feature type="transmembrane region" description="Helical" evidence="1">
    <location>
        <begin position="382"/>
        <end position="399"/>
    </location>
</feature>
<feature type="transmembrane region" description="Helical" evidence="1">
    <location>
        <begin position="241"/>
        <end position="263"/>
    </location>
</feature>
<feature type="transmembrane region" description="Helical" evidence="1">
    <location>
        <begin position="111"/>
        <end position="129"/>
    </location>
</feature>
<sequence length="694" mass="74304">MAIQEQSRTILAEQNLPAEGLSKARSYWFPAAVLILAINFCFLTFYVFVEYKKLFHSDSAMKVLLAREIVNSHNFFPPGWYYGNNDIVVVFGHLFIIPALAVLPAGFTVHAISGLVTSILVLHSVWLAAGLAPIGKTRRTLITASVAAGMSGVLAENLYGQASYGTILYMSLYSIYCLVRLMREKSTKHVVLWSVLLCALITAEFWGNPQRAIVTIGMPLVAAALWSIHRLGVHNAGVGRASLVGATASICAAIGAGTILYGVTFAHVNNAARDASSVQWLPYEAIVGNLLVLGKEVLAVFGGSPPGGSGLLTVIGLYGALRLIVAVILVALIARSVATSARPGVEVRPLAIYGSVALLSVCLLQVATTIPNLADPIGSSRYLVPALVTMAIVALATPLDMRLRPIEFLSVAVVLAGLLTSAYPTFVRSDTLSHLNLVPQKPRATDLSALARYLQANGLTYGYATYWNAGSVSVLSDEHVLVRQITLDSALPMPMRFLSADRWYNADTWKGETFLLLAQEDANKIDWKQLAALGLPVSRKLQFGDLGIFVFAENIAAKLPGWDVRFMQPVTFHADAQALTQVGSLQDRGGGKALVAPPEANGALYYGPYVSVAPGRYRLTFDVEASSSAAATLRLDAAASPGGIVLVQKDLAESHGPQQLLFSLDHTSVMEFRVWALGNGAVAFKSVTIERASP</sequence>
<dbReference type="RefSeq" id="WP_183457501.1">
    <property type="nucleotide sequence ID" value="NZ_CP050296.1"/>
</dbReference>
<evidence type="ECO:0008006" key="4">
    <source>
        <dbReference type="Google" id="ProtNLM"/>
    </source>
</evidence>
<dbReference type="AlphaFoldDB" id="A0A7G6SXR4"/>
<feature type="transmembrane region" description="Helical" evidence="1">
    <location>
        <begin position="27"/>
        <end position="49"/>
    </location>
</feature>
<evidence type="ECO:0000256" key="1">
    <source>
        <dbReference type="SAM" id="Phobius"/>
    </source>
</evidence>